<evidence type="ECO:0000259" key="1">
    <source>
        <dbReference type="Pfam" id="PF01979"/>
    </source>
</evidence>
<dbReference type="EMBL" id="JAMXIB010000008">
    <property type="protein sequence ID" value="MCO5725343.1"/>
    <property type="molecule type" value="Genomic_DNA"/>
</dbReference>
<dbReference type="SUPFAM" id="SSF51338">
    <property type="entry name" value="Composite domain of metallo-dependent hydrolases"/>
    <property type="match status" value="1"/>
</dbReference>
<proteinExistence type="predicted"/>
<keyword evidence="3" id="KW-1185">Reference proteome</keyword>
<reference evidence="2 3" key="1">
    <citation type="submission" date="2022-06" db="EMBL/GenBank/DDBJ databases">
        <authorList>
            <person name="Xuan X."/>
        </authorList>
    </citation>
    <scope>NUCLEOTIDE SEQUENCE [LARGE SCALE GENOMIC DNA]</scope>
    <source>
        <strain evidence="2 3">2V75</strain>
    </source>
</reference>
<dbReference type="InterPro" id="IPR011059">
    <property type="entry name" value="Metal-dep_hydrolase_composite"/>
</dbReference>
<accession>A0ABT1AZ72</accession>
<protein>
    <submittedName>
        <fullName evidence="2">Amidohydrolase family protein</fullName>
    </submittedName>
</protein>
<name>A0ABT1AZ72_9FLAO</name>
<dbReference type="RefSeq" id="WP_252741713.1">
    <property type="nucleotide sequence ID" value="NZ_JAMXIB010000008.1"/>
</dbReference>
<feature type="domain" description="Amidohydrolase-related" evidence="1">
    <location>
        <begin position="80"/>
        <end position="437"/>
    </location>
</feature>
<evidence type="ECO:0000313" key="2">
    <source>
        <dbReference type="EMBL" id="MCO5725343.1"/>
    </source>
</evidence>
<dbReference type="Gene3D" id="3.20.20.140">
    <property type="entry name" value="Metal-dependent hydrolases"/>
    <property type="match status" value="1"/>
</dbReference>
<sequence length="463" mass="51247">MTRKLLPLMALLLAGCKSSPEAVSQSALLIRNVQIVDVERGTVVENQQIAVDSGRIVQIASQITHPERYPVIIDGKGAYAVPGLTEMHAHIPSPPVSETRIAETLYLYLARGVTTIRGMLGHPYHLGLREQAKKGEIPSPRIFTSSPSLNGNTVRTPEEAMEKVQQYTREGYDFLKIHPGINRAVFDSLVAAARREGIPFAGHVPVDVGIRHALESGYASIDHVDGYLEGLVPEAAGVKPEDNGFFGFRFTTLADTAFIPELMALTRKHKVWVVPTQSLFERWFAPTEADSLLAQPEMKYMPEATLDTWRKVKKQYMEDPSWDPEQWKAFDALRLELIRRLAAEGHGLLLGSDAPQVFNVPGFSLKHEMAGMRRAGLSPTEILRMGTLHPAQFFGQESEWGSLEEGKAADLFLVEGNPLEDLGALETIHGVMLRGRWIPREELDRKLHEIAANAASDDPGGQD</sequence>
<dbReference type="PANTHER" id="PTHR43135:SF3">
    <property type="entry name" value="ALPHA-D-RIBOSE 1-METHYLPHOSPHONATE 5-TRIPHOSPHATE DIPHOSPHATASE"/>
    <property type="match status" value="1"/>
</dbReference>
<dbReference type="PROSITE" id="PS51257">
    <property type="entry name" value="PROKAR_LIPOPROTEIN"/>
    <property type="match status" value="1"/>
</dbReference>
<dbReference type="Proteomes" id="UP001206312">
    <property type="component" value="Unassembled WGS sequence"/>
</dbReference>
<dbReference type="Gene3D" id="2.30.40.10">
    <property type="entry name" value="Urease, subunit C, domain 1"/>
    <property type="match status" value="1"/>
</dbReference>
<comment type="caution">
    <text evidence="2">The sequence shown here is derived from an EMBL/GenBank/DDBJ whole genome shotgun (WGS) entry which is preliminary data.</text>
</comment>
<organism evidence="2 3">
    <name type="scientific">Robiginitalea marina</name>
    <dbReference type="NCBI Taxonomy" id="2954105"/>
    <lineage>
        <taxon>Bacteria</taxon>
        <taxon>Pseudomonadati</taxon>
        <taxon>Bacteroidota</taxon>
        <taxon>Flavobacteriia</taxon>
        <taxon>Flavobacteriales</taxon>
        <taxon>Flavobacteriaceae</taxon>
        <taxon>Robiginitalea</taxon>
    </lineage>
</organism>
<dbReference type="SUPFAM" id="SSF51556">
    <property type="entry name" value="Metallo-dependent hydrolases"/>
    <property type="match status" value="1"/>
</dbReference>
<dbReference type="InterPro" id="IPR006680">
    <property type="entry name" value="Amidohydro-rel"/>
</dbReference>
<dbReference type="InterPro" id="IPR051781">
    <property type="entry name" value="Metallo-dep_Hydrolase"/>
</dbReference>
<evidence type="ECO:0000313" key="3">
    <source>
        <dbReference type="Proteomes" id="UP001206312"/>
    </source>
</evidence>
<dbReference type="PANTHER" id="PTHR43135">
    <property type="entry name" value="ALPHA-D-RIBOSE 1-METHYLPHOSPHONATE 5-TRIPHOSPHATE DIPHOSPHATASE"/>
    <property type="match status" value="1"/>
</dbReference>
<dbReference type="Pfam" id="PF01979">
    <property type="entry name" value="Amidohydro_1"/>
    <property type="match status" value="1"/>
</dbReference>
<gene>
    <name evidence="2" type="ORF">NG653_10780</name>
</gene>
<dbReference type="InterPro" id="IPR032466">
    <property type="entry name" value="Metal_Hydrolase"/>
</dbReference>